<dbReference type="Proteomes" id="UP000245341">
    <property type="component" value="Unplaced"/>
</dbReference>
<organism evidence="2 3">
    <name type="scientific">Leptonychotes weddellii</name>
    <name type="common">Weddell seal</name>
    <name type="synonym">Otaria weddellii</name>
    <dbReference type="NCBI Taxonomy" id="9713"/>
    <lineage>
        <taxon>Eukaryota</taxon>
        <taxon>Metazoa</taxon>
        <taxon>Chordata</taxon>
        <taxon>Craniata</taxon>
        <taxon>Vertebrata</taxon>
        <taxon>Euteleostomi</taxon>
        <taxon>Mammalia</taxon>
        <taxon>Eutheria</taxon>
        <taxon>Laurasiatheria</taxon>
        <taxon>Carnivora</taxon>
        <taxon>Caniformia</taxon>
        <taxon>Pinnipedia</taxon>
        <taxon>Phocidae</taxon>
        <taxon>Monachinae</taxon>
        <taxon>Lobodontini</taxon>
        <taxon>Leptonychotes</taxon>
    </lineage>
</organism>
<reference evidence="3" key="1">
    <citation type="submission" date="2025-08" db="UniProtKB">
        <authorList>
            <consortium name="RefSeq"/>
        </authorList>
    </citation>
    <scope>IDENTIFICATION</scope>
    <source>
        <tissue evidence="3">Liver</tissue>
    </source>
</reference>
<dbReference type="InterPro" id="IPR028236">
    <property type="entry name" value="CPLANE1"/>
</dbReference>
<name>A0A7F8QEN8_LEPWE</name>
<dbReference type="AlphaFoldDB" id="A0A7F8QEN8"/>
<keyword evidence="2" id="KW-1185">Reference proteome</keyword>
<sequence length="151" mass="16296">MLASDVCLNLKLPTEISEKPLSPSPSDLVGHTYINVIDIKADDLPELPVKEEPSNDTIIKQPSDHLEAPSSAELHYMAASVTNAVPLHSFKSEESANSTMDLFFKPAEVSPSCLAGRSWRAGSTEVKEPGITPPIPSEIQQDKGECPKCIT</sequence>
<evidence type="ECO:0000313" key="2">
    <source>
        <dbReference type="Proteomes" id="UP000245341"/>
    </source>
</evidence>
<dbReference type="OrthoDB" id="5974632at2759"/>
<dbReference type="GO" id="GO:0035869">
    <property type="term" value="C:ciliary transition zone"/>
    <property type="evidence" value="ECO:0007669"/>
    <property type="project" value="TreeGrafter"/>
</dbReference>
<dbReference type="PANTHER" id="PTHR14492">
    <property type="entry name" value="JBTS17"/>
    <property type="match status" value="1"/>
</dbReference>
<dbReference type="GO" id="GO:0060271">
    <property type="term" value="P:cilium assembly"/>
    <property type="evidence" value="ECO:0007669"/>
    <property type="project" value="TreeGrafter"/>
</dbReference>
<dbReference type="RefSeq" id="XP_030879136.1">
    <property type="nucleotide sequence ID" value="XM_031023276.1"/>
</dbReference>
<proteinExistence type="predicted"/>
<evidence type="ECO:0000256" key="1">
    <source>
        <dbReference type="SAM" id="MobiDB-lite"/>
    </source>
</evidence>
<evidence type="ECO:0000313" key="3">
    <source>
        <dbReference type="RefSeq" id="XP_030879136.1"/>
    </source>
</evidence>
<feature type="region of interest" description="Disordered" evidence="1">
    <location>
        <begin position="121"/>
        <end position="151"/>
    </location>
</feature>
<dbReference type="PANTHER" id="PTHR14492:SF4">
    <property type="entry name" value="CILIOGENESIS AND PLANAR POLARITY EFFECTOR 1"/>
    <property type="match status" value="1"/>
</dbReference>
<dbReference type="KEGG" id="lww:102732763"/>
<accession>A0A7F8QEN8</accession>
<feature type="compositionally biased region" description="Basic and acidic residues" evidence="1">
    <location>
        <begin position="140"/>
        <end position="151"/>
    </location>
</feature>
<gene>
    <name evidence="3" type="primary">LOC102732763</name>
</gene>
<protein>
    <submittedName>
        <fullName evidence="3">Ciliogenesis and planar polarity effector 1-like</fullName>
    </submittedName>
</protein>
<dbReference type="GeneID" id="102732763"/>